<accession>A0ABD0MXE1</accession>
<dbReference type="EMBL" id="JAMKFB020000025">
    <property type="protein sequence ID" value="KAL0154658.1"/>
    <property type="molecule type" value="Genomic_DNA"/>
</dbReference>
<dbReference type="Pfam" id="PF00605">
    <property type="entry name" value="IRF"/>
    <property type="match status" value="1"/>
</dbReference>
<keyword evidence="3" id="KW-1185">Reference proteome</keyword>
<dbReference type="PANTHER" id="PTHR11949:SF2">
    <property type="entry name" value="INTERFERON REGULATORY FACTOR 7"/>
    <property type="match status" value="1"/>
</dbReference>
<reference evidence="2 3" key="1">
    <citation type="submission" date="2024-05" db="EMBL/GenBank/DDBJ databases">
        <title>Genome sequencing and assembly of Indian major carp, Cirrhinus mrigala (Hamilton, 1822).</title>
        <authorList>
            <person name="Mohindra V."/>
            <person name="Chowdhury L.M."/>
            <person name="Lal K."/>
            <person name="Jena J.K."/>
        </authorList>
    </citation>
    <scope>NUCLEOTIDE SEQUENCE [LARGE SCALE GENOMIC DNA]</scope>
    <source>
        <strain evidence="2">CM1030</strain>
        <tissue evidence="2">Blood</tissue>
    </source>
</reference>
<feature type="non-terminal residue" evidence="2">
    <location>
        <position position="50"/>
    </location>
</feature>
<evidence type="ECO:0000259" key="1">
    <source>
        <dbReference type="PROSITE" id="PS51507"/>
    </source>
</evidence>
<dbReference type="PROSITE" id="PS51507">
    <property type="entry name" value="IRF_2"/>
    <property type="match status" value="1"/>
</dbReference>
<dbReference type="InterPro" id="IPR036390">
    <property type="entry name" value="WH_DNA-bd_sf"/>
</dbReference>
<dbReference type="InterPro" id="IPR001346">
    <property type="entry name" value="Interferon_reg_fact_DNA-bd_dom"/>
</dbReference>
<dbReference type="AlphaFoldDB" id="A0ABD0MXE1"/>
<dbReference type="Proteomes" id="UP001529510">
    <property type="component" value="Unassembled WGS sequence"/>
</dbReference>
<feature type="domain" description="IRF tryptophan pentad repeat" evidence="1">
    <location>
        <begin position="1"/>
        <end position="48"/>
    </location>
</feature>
<organism evidence="2 3">
    <name type="scientific">Cirrhinus mrigala</name>
    <name type="common">Mrigala</name>
    <dbReference type="NCBI Taxonomy" id="683832"/>
    <lineage>
        <taxon>Eukaryota</taxon>
        <taxon>Metazoa</taxon>
        <taxon>Chordata</taxon>
        <taxon>Craniata</taxon>
        <taxon>Vertebrata</taxon>
        <taxon>Euteleostomi</taxon>
        <taxon>Actinopterygii</taxon>
        <taxon>Neopterygii</taxon>
        <taxon>Teleostei</taxon>
        <taxon>Ostariophysi</taxon>
        <taxon>Cypriniformes</taxon>
        <taxon>Cyprinidae</taxon>
        <taxon>Labeoninae</taxon>
        <taxon>Labeonini</taxon>
        <taxon>Cirrhinus</taxon>
    </lineage>
</organism>
<dbReference type="Gene3D" id="1.10.10.10">
    <property type="entry name" value="Winged helix-like DNA-binding domain superfamily/Winged helix DNA-binding domain"/>
    <property type="match status" value="1"/>
</dbReference>
<dbReference type="InterPro" id="IPR036388">
    <property type="entry name" value="WH-like_DNA-bd_sf"/>
</dbReference>
<name>A0ABD0MXE1_CIRMR</name>
<sequence length="50" mass="6046">GKINEHPNDKAKWKTNFRCALHCLKNFEMLEDHSKDPDDQHKVYRIIRPQ</sequence>
<dbReference type="PANTHER" id="PTHR11949">
    <property type="entry name" value="INTERFERON REGULATORY FACTOR"/>
    <property type="match status" value="1"/>
</dbReference>
<evidence type="ECO:0000313" key="3">
    <source>
        <dbReference type="Proteomes" id="UP001529510"/>
    </source>
</evidence>
<protein>
    <recommendedName>
        <fullName evidence="1">IRF tryptophan pentad repeat domain-containing protein</fullName>
    </recommendedName>
</protein>
<comment type="caution">
    <text evidence="2">The sequence shown here is derived from an EMBL/GenBank/DDBJ whole genome shotgun (WGS) entry which is preliminary data.</text>
</comment>
<evidence type="ECO:0000313" key="2">
    <source>
        <dbReference type="EMBL" id="KAL0154658.1"/>
    </source>
</evidence>
<proteinExistence type="predicted"/>
<feature type="non-terminal residue" evidence="2">
    <location>
        <position position="1"/>
    </location>
</feature>
<dbReference type="SUPFAM" id="SSF46785">
    <property type="entry name" value="Winged helix' DNA-binding domain"/>
    <property type="match status" value="1"/>
</dbReference>
<gene>
    <name evidence="2" type="ORF">M9458_048921</name>
</gene>